<name>A1SS17_PSYIN</name>
<organism evidence="3 4">
    <name type="scientific">Psychromonas ingrahamii (strain DSM 17664 / CCUG 51855 / 37)</name>
    <dbReference type="NCBI Taxonomy" id="357804"/>
    <lineage>
        <taxon>Bacteria</taxon>
        <taxon>Pseudomonadati</taxon>
        <taxon>Pseudomonadota</taxon>
        <taxon>Gammaproteobacteria</taxon>
        <taxon>Alteromonadales</taxon>
        <taxon>Psychromonadaceae</taxon>
        <taxon>Psychromonas</taxon>
    </lineage>
</organism>
<dbReference type="KEGG" id="pin:Ping_0422"/>
<keyword evidence="1" id="KW-0812">Transmembrane</keyword>
<gene>
    <name evidence="3" type="ordered locus">Ping_0422</name>
</gene>
<dbReference type="Proteomes" id="UP000000639">
    <property type="component" value="Chromosome"/>
</dbReference>
<reference evidence="3 4" key="1">
    <citation type="submission" date="2007-01" db="EMBL/GenBank/DDBJ databases">
        <title>Complete sequence of Psychromonas ingrahamii 37.</title>
        <authorList>
            <consortium name="US DOE Joint Genome Institute"/>
            <person name="Copeland A."/>
            <person name="Lucas S."/>
            <person name="Lapidus A."/>
            <person name="Barry K."/>
            <person name="Detter J.C."/>
            <person name="Glavina del Rio T."/>
            <person name="Hammon N."/>
            <person name="Israni S."/>
            <person name="Dalin E."/>
            <person name="Tice H."/>
            <person name="Pitluck S."/>
            <person name="Thompson L.S."/>
            <person name="Brettin T."/>
            <person name="Bruce D."/>
            <person name="Han C."/>
            <person name="Tapia R."/>
            <person name="Schmutz J."/>
            <person name="Larimer F."/>
            <person name="Land M."/>
            <person name="Hauser L."/>
            <person name="Kyrpides N."/>
            <person name="Ivanova N."/>
            <person name="Staley J."/>
            <person name="Richardson P."/>
        </authorList>
    </citation>
    <scope>NUCLEOTIDE SEQUENCE [LARGE SCALE GENOMIC DNA]</scope>
    <source>
        <strain evidence="3 4">37</strain>
    </source>
</reference>
<protein>
    <submittedName>
        <fullName evidence="3">2-deoxy-D-gluconate-3-dehydrogenase</fullName>
    </submittedName>
</protein>
<dbReference type="AlphaFoldDB" id="A1SS17"/>
<dbReference type="HOGENOM" id="CLU_1480469_0_0_6"/>
<dbReference type="RefSeq" id="WP_011768841.1">
    <property type="nucleotide sequence ID" value="NC_008709.1"/>
</dbReference>
<evidence type="ECO:0000313" key="4">
    <source>
        <dbReference type="Proteomes" id="UP000000639"/>
    </source>
</evidence>
<dbReference type="eggNOG" id="ENOG502ZTHP">
    <property type="taxonomic scope" value="Bacteria"/>
</dbReference>
<dbReference type="OrthoDB" id="6215855at2"/>
<keyword evidence="1" id="KW-1133">Transmembrane helix</keyword>
<evidence type="ECO:0000313" key="3">
    <source>
        <dbReference type="EMBL" id="ABM02282.1"/>
    </source>
</evidence>
<accession>A1SS17</accession>
<evidence type="ECO:0000256" key="1">
    <source>
        <dbReference type="SAM" id="Phobius"/>
    </source>
</evidence>
<sequence length="186" mass="19099">MKKAISLLTTSLVLLLATSTASAIPINGIISLAGNAATTYNSSTTEIKAVDFDSSYVGIANGDFAANGVTVLDMSVSAFGSNVIINDIADPITLPISPLWLVEGFTFNLENIISNTVASGGAIINGNGTMSHAGYDDTLFTWVFTTQVGSDKTTFSARSVPAPAGAALLGLGLLGFGFARRNKKAS</sequence>
<feature type="signal peptide" evidence="2">
    <location>
        <begin position="1"/>
        <end position="23"/>
    </location>
</feature>
<evidence type="ECO:0000256" key="2">
    <source>
        <dbReference type="SAM" id="SignalP"/>
    </source>
</evidence>
<dbReference type="EMBL" id="CP000510">
    <property type="protein sequence ID" value="ABM02282.1"/>
    <property type="molecule type" value="Genomic_DNA"/>
</dbReference>
<proteinExistence type="predicted"/>
<keyword evidence="4" id="KW-1185">Reference proteome</keyword>
<feature type="chain" id="PRO_5002637400" evidence="2">
    <location>
        <begin position="24"/>
        <end position="186"/>
    </location>
</feature>
<dbReference type="NCBIfam" id="TIGR02595">
    <property type="entry name" value="PEP_CTERM"/>
    <property type="match status" value="1"/>
</dbReference>
<dbReference type="InterPro" id="IPR013424">
    <property type="entry name" value="Ice-binding_C"/>
</dbReference>
<keyword evidence="1" id="KW-0472">Membrane</keyword>
<feature type="transmembrane region" description="Helical" evidence="1">
    <location>
        <begin position="160"/>
        <end position="179"/>
    </location>
</feature>
<keyword evidence="2" id="KW-0732">Signal</keyword>